<dbReference type="Pfam" id="PF13391">
    <property type="entry name" value="HNH_2"/>
    <property type="match status" value="1"/>
</dbReference>
<accession>A0A232M091</accession>
<protein>
    <recommendedName>
        <fullName evidence="1">HNH nuclease domain-containing protein</fullName>
    </recommendedName>
</protein>
<feature type="non-terminal residue" evidence="2">
    <location>
        <position position="34"/>
    </location>
</feature>
<evidence type="ECO:0000313" key="3">
    <source>
        <dbReference type="Proteomes" id="UP000243515"/>
    </source>
</evidence>
<organism evidence="2 3">
    <name type="scientific">Elaphomyces granulatus</name>
    <dbReference type="NCBI Taxonomy" id="519963"/>
    <lineage>
        <taxon>Eukaryota</taxon>
        <taxon>Fungi</taxon>
        <taxon>Dikarya</taxon>
        <taxon>Ascomycota</taxon>
        <taxon>Pezizomycotina</taxon>
        <taxon>Eurotiomycetes</taxon>
        <taxon>Eurotiomycetidae</taxon>
        <taxon>Eurotiales</taxon>
        <taxon>Elaphomycetaceae</taxon>
        <taxon>Elaphomyces</taxon>
    </lineage>
</organism>
<comment type="caution">
    <text evidence="2">The sequence shown here is derived from an EMBL/GenBank/DDBJ whole genome shotgun (WGS) entry which is preliminary data.</text>
</comment>
<keyword evidence="3" id="KW-1185">Reference proteome</keyword>
<dbReference type="OrthoDB" id="2142759at2759"/>
<dbReference type="AlphaFoldDB" id="A0A232M091"/>
<reference evidence="2 3" key="1">
    <citation type="journal article" date="2015" name="Environ. Microbiol.">
        <title>Metagenome sequence of Elaphomyces granulatus from sporocarp tissue reveals Ascomycota ectomycorrhizal fingerprints of genome expansion and a Proteobacteria-rich microbiome.</title>
        <authorList>
            <person name="Quandt C.A."/>
            <person name="Kohler A."/>
            <person name="Hesse C.N."/>
            <person name="Sharpton T.J."/>
            <person name="Martin F."/>
            <person name="Spatafora J.W."/>
        </authorList>
    </citation>
    <scope>NUCLEOTIDE SEQUENCE [LARGE SCALE GENOMIC DNA]</scope>
    <source>
        <strain evidence="2 3">OSC145934</strain>
    </source>
</reference>
<feature type="domain" description="HNH nuclease" evidence="1">
    <location>
        <begin position="2"/>
        <end position="26"/>
    </location>
</feature>
<evidence type="ECO:0000313" key="2">
    <source>
        <dbReference type="EMBL" id="OXV09835.1"/>
    </source>
</evidence>
<dbReference type="InterPro" id="IPR003615">
    <property type="entry name" value="HNH_nuc"/>
</dbReference>
<dbReference type="Proteomes" id="UP000243515">
    <property type="component" value="Unassembled WGS sequence"/>
</dbReference>
<gene>
    <name evidence="2" type="ORF">Egran_02401</name>
</gene>
<name>A0A232M091_9EURO</name>
<proteinExistence type="predicted"/>
<dbReference type="EMBL" id="NPHW01003295">
    <property type="protein sequence ID" value="OXV09835.1"/>
    <property type="molecule type" value="Genomic_DNA"/>
</dbReference>
<evidence type="ECO:0000259" key="1">
    <source>
        <dbReference type="Pfam" id="PF13391"/>
    </source>
</evidence>
<sequence length="34" mass="3897">MNIPSNGILLRSDIHQLWDAYQIAVNPNNGYKIQ</sequence>